<comment type="similarity">
    <text evidence="1 4">Belongs to the glycosyl hydrolase 26 family.</text>
</comment>
<evidence type="ECO:0000259" key="6">
    <source>
        <dbReference type="PROSITE" id="PS51764"/>
    </source>
</evidence>
<sequence>MNRHLGPRCAAALLLALTTLTTACSGSTAGISPAADALPQTGRSAPAASKVSGAVRGVPLVPAQGALLGHFYGSGTMAATDARIGRKPAVHLTYYDWSDDWTGSSSTTRADLADGRVPLVNWEPDNIDFDDIVSGALDSTIRKRADGAKALGKKFFLDFAAEMNEEEGWGGHRPAKYIAAYRHIHDIFVARGATNVVWTWCPNVTDSAGDPSTMAYYPGDGYVDWTGIDGYNWGTSDPDFTWQSFEDTFSAAYAKLAATGKPVIIAETASDEVGGSKAAWIAGIVPALKTKFPLIKAVVWFDIDKERHWQIDSSPSSLASYRRMAKDPYLNP</sequence>
<dbReference type="AlphaFoldDB" id="A0AB39QTA0"/>
<dbReference type="PANTHER" id="PTHR40079">
    <property type="entry name" value="MANNAN ENDO-1,4-BETA-MANNOSIDASE E-RELATED"/>
    <property type="match status" value="1"/>
</dbReference>
<feature type="signal peptide" evidence="5">
    <location>
        <begin position="1"/>
        <end position="23"/>
    </location>
</feature>
<feature type="domain" description="GH26" evidence="6">
    <location>
        <begin position="33"/>
        <end position="332"/>
    </location>
</feature>
<dbReference type="Pfam" id="PF02156">
    <property type="entry name" value="Glyco_hydro_26"/>
    <property type="match status" value="1"/>
</dbReference>
<feature type="active site" description="Nucleophile" evidence="4">
    <location>
        <position position="267"/>
    </location>
</feature>
<evidence type="ECO:0000256" key="3">
    <source>
        <dbReference type="ARBA" id="ARBA00023295"/>
    </source>
</evidence>
<feature type="active site" description="Proton donor" evidence="4">
    <location>
        <position position="162"/>
    </location>
</feature>
<dbReference type="Gene3D" id="3.20.20.80">
    <property type="entry name" value="Glycosidases"/>
    <property type="match status" value="1"/>
</dbReference>
<dbReference type="PROSITE" id="PS51257">
    <property type="entry name" value="PROKAR_LIPOPROTEIN"/>
    <property type="match status" value="1"/>
</dbReference>
<proteinExistence type="inferred from homology"/>
<dbReference type="SUPFAM" id="SSF51445">
    <property type="entry name" value="(Trans)glycosidases"/>
    <property type="match status" value="1"/>
</dbReference>
<dbReference type="GO" id="GO:0006080">
    <property type="term" value="P:substituted mannan metabolic process"/>
    <property type="evidence" value="ECO:0007669"/>
    <property type="project" value="InterPro"/>
</dbReference>
<dbReference type="GO" id="GO:0016985">
    <property type="term" value="F:mannan endo-1,4-beta-mannosidase activity"/>
    <property type="evidence" value="ECO:0007669"/>
    <property type="project" value="InterPro"/>
</dbReference>
<dbReference type="RefSeq" id="WP_369224676.1">
    <property type="nucleotide sequence ID" value="NZ_CP163441.1"/>
</dbReference>
<protein>
    <submittedName>
        <fullName evidence="7">Glycoside hydrolase family 26 protein</fullName>
    </submittedName>
</protein>
<keyword evidence="5" id="KW-0732">Signal</keyword>
<name>A0AB39QTA0_9ACTN</name>
<dbReference type="PROSITE" id="PS51764">
    <property type="entry name" value="GH26"/>
    <property type="match status" value="1"/>
</dbReference>
<feature type="chain" id="PRO_5044299805" evidence="5">
    <location>
        <begin position="24"/>
        <end position="332"/>
    </location>
</feature>
<dbReference type="InterPro" id="IPR022790">
    <property type="entry name" value="GH26_dom"/>
</dbReference>
<evidence type="ECO:0000256" key="5">
    <source>
        <dbReference type="SAM" id="SignalP"/>
    </source>
</evidence>
<dbReference type="EMBL" id="CP163441">
    <property type="protein sequence ID" value="XDQ45809.1"/>
    <property type="molecule type" value="Genomic_DNA"/>
</dbReference>
<keyword evidence="3 4" id="KW-0326">Glycosidase</keyword>
<evidence type="ECO:0000256" key="2">
    <source>
        <dbReference type="ARBA" id="ARBA00022801"/>
    </source>
</evidence>
<dbReference type="InterPro" id="IPR000805">
    <property type="entry name" value="Glyco_hydro_26"/>
</dbReference>
<accession>A0AB39QTA0</accession>
<evidence type="ECO:0000313" key="7">
    <source>
        <dbReference type="EMBL" id="XDQ45809.1"/>
    </source>
</evidence>
<dbReference type="PANTHER" id="PTHR40079:SF4">
    <property type="entry name" value="GH26 DOMAIN-CONTAINING PROTEIN-RELATED"/>
    <property type="match status" value="1"/>
</dbReference>
<reference evidence="7" key="1">
    <citation type="submission" date="2024-07" db="EMBL/GenBank/DDBJ databases">
        <authorList>
            <person name="Yu S.T."/>
        </authorList>
    </citation>
    <scope>NUCLEOTIDE SEQUENCE</scope>
    <source>
        <strain evidence="7">R39</strain>
    </source>
</reference>
<evidence type="ECO:0000256" key="4">
    <source>
        <dbReference type="PROSITE-ProRule" id="PRU01100"/>
    </source>
</evidence>
<organism evidence="7">
    <name type="scientific">Streptomyces sp. R39</name>
    <dbReference type="NCBI Taxonomy" id="3238631"/>
    <lineage>
        <taxon>Bacteria</taxon>
        <taxon>Bacillati</taxon>
        <taxon>Actinomycetota</taxon>
        <taxon>Actinomycetes</taxon>
        <taxon>Kitasatosporales</taxon>
        <taxon>Streptomycetaceae</taxon>
        <taxon>Streptomyces</taxon>
    </lineage>
</organism>
<keyword evidence="2 4" id="KW-0378">Hydrolase</keyword>
<gene>
    <name evidence="7" type="ORF">AB5J52_28120</name>
</gene>
<dbReference type="InterPro" id="IPR017853">
    <property type="entry name" value="GH"/>
</dbReference>
<evidence type="ECO:0000256" key="1">
    <source>
        <dbReference type="ARBA" id="ARBA00007754"/>
    </source>
</evidence>